<evidence type="ECO:0000313" key="1">
    <source>
        <dbReference type="EMBL" id="KAJ7991181.1"/>
    </source>
</evidence>
<dbReference type="Proteomes" id="UP001157502">
    <property type="component" value="Chromosome 27"/>
</dbReference>
<evidence type="ECO:0000313" key="2">
    <source>
        <dbReference type="Proteomes" id="UP001157502"/>
    </source>
</evidence>
<proteinExistence type="predicted"/>
<keyword evidence="2" id="KW-1185">Reference proteome</keyword>
<dbReference type="EMBL" id="CM055754">
    <property type="protein sequence ID" value="KAJ7991181.1"/>
    <property type="molecule type" value="Genomic_DNA"/>
</dbReference>
<reference evidence="1" key="1">
    <citation type="submission" date="2021-05" db="EMBL/GenBank/DDBJ databases">
        <authorList>
            <person name="Pan Q."/>
            <person name="Jouanno E."/>
            <person name="Zahm M."/>
            <person name="Klopp C."/>
            <person name="Cabau C."/>
            <person name="Louis A."/>
            <person name="Berthelot C."/>
            <person name="Parey E."/>
            <person name="Roest Crollius H."/>
            <person name="Montfort J."/>
            <person name="Robinson-Rechavi M."/>
            <person name="Bouchez O."/>
            <person name="Lampietro C."/>
            <person name="Lopez Roques C."/>
            <person name="Donnadieu C."/>
            <person name="Postlethwait J."/>
            <person name="Bobe J."/>
            <person name="Dillon D."/>
            <person name="Chandos A."/>
            <person name="von Hippel F."/>
            <person name="Guiguen Y."/>
        </authorList>
    </citation>
    <scope>NUCLEOTIDE SEQUENCE</scope>
    <source>
        <strain evidence="1">YG-Jan2019</strain>
    </source>
</reference>
<sequence>MACHDLRITSPFLSFLHPPSHKARDKSSCERGSVRLESAARATNPADSEEVTSFDQGEADTGQGSGFFALFEARSEQGLVCTCGCARAQTGSRWRARPRLSTNLPHRISENLVRMVTPYQSGRSIRNWF</sequence>
<protein>
    <submittedName>
        <fullName evidence="1">Uncharacterized protein</fullName>
    </submittedName>
</protein>
<name>A0ACC2FIJ3_DALPE</name>
<organism evidence="1 2">
    <name type="scientific">Dallia pectoralis</name>
    <name type="common">Alaska blackfish</name>
    <dbReference type="NCBI Taxonomy" id="75939"/>
    <lineage>
        <taxon>Eukaryota</taxon>
        <taxon>Metazoa</taxon>
        <taxon>Chordata</taxon>
        <taxon>Craniata</taxon>
        <taxon>Vertebrata</taxon>
        <taxon>Euteleostomi</taxon>
        <taxon>Actinopterygii</taxon>
        <taxon>Neopterygii</taxon>
        <taxon>Teleostei</taxon>
        <taxon>Protacanthopterygii</taxon>
        <taxon>Esociformes</taxon>
        <taxon>Umbridae</taxon>
        <taxon>Dallia</taxon>
    </lineage>
</organism>
<accession>A0ACC2FIJ3</accession>
<comment type="caution">
    <text evidence="1">The sequence shown here is derived from an EMBL/GenBank/DDBJ whole genome shotgun (WGS) entry which is preliminary data.</text>
</comment>
<gene>
    <name evidence="1" type="ORF">DPEC_G00294580</name>
</gene>